<protein>
    <submittedName>
        <fullName evidence="1">DUF4238 domain-containing protein</fullName>
    </submittedName>
</protein>
<sequence length="131" mass="15414">MNQHFVPKVYLKSLENSRRLLHIVSNQSSSTPPKIKEFSCSQVGYSLDFYTIRDPATLSRLQLNDAEAIERPFNKSVEDKFGRMIRLINNRPSFISYQQAQELVLALLCFYKLWLFSYRQTNKTVLMQNKM</sequence>
<comment type="caution">
    <text evidence="1">The sequence shown here is derived from an EMBL/GenBank/DDBJ whole genome shotgun (WGS) entry which is preliminary data.</text>
</comment>
<name>A0A418ME88_9BACT</name>
<dbReference type="Pfam" id="PF14022">
    <property type="entry name" value="DUF4238"/>
    <property type="match status" value="1"/>
</dbReference>
<dbReference type="AlphaFoldDB" id="A0A418ME88"/>
<evidence type="ECO:0000313" key="1">
    <source>
        <dbReference type="EMBL" id="RIV25124.1"/>
    </source>
</evidence>
<dbReference type="EMBL" id="QXED01000002">
    <property type="protein sequence ID" value="RIV25124.1"/>
    <property type="molecule type" value="Genomic_DNA"/>
</dbReference>
<gene>
    <name evidence="1" type="ORF">DYU11_07345</name>
</gene>
<evidence type="ECO:0000313" key="2">
    <source>
        <dbReference type="Proteomes" id="UP000283523"/>
    </source>
</evidence>
<dbReference type="Proteomes" id="UP000283523">
    <property type="component" value="Unassembled WGS sequence"/>
</dbReference>
<proteinExistence type="predicted"/>
<reference evidence="1 2" key="1">
    <citation type="submission" date="2018-08" db="EMBL/GenBank/DDBJ databases">
        <title>Fibrisoma montanum sp. nov., isolated from Danxia mountain soil.</title>
        <authorList>
            <person name="Huang Y."/>
        </authorList>
    </citation>
    <scope>NUCLEOTIDE SEQUENCE [LARGE SCALE GENOMIC DNA]</scope>
    <source>
        <strain evidence="1 2">HYT19</strain>
    </source>
</reference>
<dbReference type="InterPro" id="IPR025332">
    <property type="entry name" value="DUF4238"/>
</dbReference>
<organism evidence="1 2">
    <name type="scientific">Fibrisoma montanum</name>
    <dbReference type="NCBI Taxonomy" id="2305895"/>
    <lineage>
        <taxon>Bacteria</taxon>
        <taxon>Pseudomonadati</taxon>
        <taxon>Bacteroidota</taxon>
        <taxon>Cytophagia</taxon>
        <taxon>Cytophagales</taxon>
        <taxon>Spirosomataceae</taxon>
        <taxon>Fibrisoma</taxon>
    </lineage>
</organism>
<keyword evidence="2" id="KW-1185">Reference proteome</keyword>
<accession>A0A418ME88</accession>